<dbReference type="PANTHER" id="PTHR10133">
    <property type="entry name" value="DNA POLYMERASE I"/>
    <property type="match status" value="1"/>
</dbReference>
<evidence type="ECO:0000256" key="1">
    <source>
        <dbReference type="ARBA" id="ARBA00012417"/>
    </source>
</evidence>
<dbReference type="Gene3D" id="1.10.150.20">
    <property type="entry name" value="5' to 3' exonuclease, C-terminal subdomain"/>
    <property type="match status" value="1"/>
</dbReference>
<dbReference type="InterPro" id="IPR043502">
    <property type="entry name" value="DNA/RNA_pol_sf"/>
</dbReference>
<dbReference type="InterPro" id="IPR036397">
    <property type="entry name" value="RNaseH_sf"/>
</dbReference>
<dbReference type="GO" id="GO:0006261">
    <property type="term" value="P:DNA-templated DNA replication"/>
    <property type="evidence" value="ECO:0007669"/>
    <property type="project" value="InterPro"/>
</dbReference>
<dbReference type="Proteomes" id="UP000386225">
    <property type="component" value="Segment"/>
</dbReference>
<evidence type="ECO:0000313" key="8">
    <source>
        <dbReference type="EMBL" id="QGH45109.1"/>
    </source>
</evidence>
<proteinExistence type="predicted"/>
<dbReference type="PROSITE" id="PS00447">
    <property type="entry name" value="DNA_POLYMERASE_A"/>
    <property type="match status" value="1"/>
</dbReference>
<evidence type="ECO:0000256" key="4">
    <source>
        <dbReference type="ARBA" id="ARBA00022932"/>
    </source>
</evidence>
<dbReference type="EC" id="2.7.7.7" evidence="1"/>
<comment type="catalytic activity">
    <reaction evidence="6">
        <text>DNA(n) + a 2'-deoxyribonucleoside 5'-triphosphate = DNA(n+1) + diphosphate</text>
        <dbReference type="Rhea" id="RHEA:22508"/>
        <dbReference type="Rhea" id="RHEA-COMP:17339"/>
        <dbReference type="Rhea" id="RHEA-COMP:17340"/>
        <dbReference type="ChEBI" id="CHEBI:33019"/>
        <dbReference type="ChEBI" id="CHEBI:61560"/>
        <dbReference type="ChEBI" id="CHEBI:173112"/>
        <dbReference type="EC" id="2.7.7.7"/>
    </reaction>
</comment>
<feature type="domain" description="DNA-directed DNA polymerase family A palm" evidence="7">
    <location>
        <begin position="567"/>
        <end position="761"/>
    </location>
</feature>
<organism evidence="8 9">
    <name type="scientific">Ralstonia phage Reminis</name>
    <dbReference type="NCBI Taxonomy" id="2662139"/>
    <lineage>
        <taxon>Viruses</taxon>
        <taxon>Duplodnaviria</taxon>
        <taxon>Heunggongvirae</taxon>
        <taxon>Uroviricota</taxon>
        <taxon>Caudoviricetes</taxon>
        <taxon>Autographivirales</taxon>
        <taxon>Autographivirales incertae sedis</taxon>
        <taxon>Reminisvirus</taxon>
        <taxon>Reminisvirus reminis</taxon>
    </lineage>
</organism>
<dbReference type="GO" id="GO:0003677">
    <property type="term" value="F:DNA binding"/>
    <property type="evidence" value="ECO:0007669"/>
    <property type="project" value="InterPro"/>
</dbReference>
<dbReference type="Gene3D" id="3.30.70.370">
    <property type="match status" value="2"/>
</dbReference>
<sequence>MFKFWPFMYEDGKSPLSGVGRFLVADIESRGLLRVTREASDLHIITVEDYFTGEQFVFFDPYEKRKNPTELPTWEGDQDGYIADGVRMLMEAEGLSFQNAVGFDGLVLERCYSWFKYDWLGSRKHKQHTDVFPFKHMDTMVVSQLTYPDRPLDHKAYALGLGNTGPHSIAAHGIRMGRHKPEHEDWSTLTEDMIHRNREDVSIGRDYLRYLMEGDWAEQVARGANKHTGFTIHEAYRMEQQVAFMIARQEQRGFRFDMNQAWEDYKVIDADMDSISKAVEPYIPLRLITDPYNFQRLKQRYDSAIKNLDLNHWGVWFNCNKERYLKEVFNDIHKTMSMKSEDFKRIGTCATQWKLTTAKGDWSKALQKVYPEMRGNINDTPDPLVAGPFTPLTFEQLGLGSLDYVKEKVLWPRGWVGINYSDSEEEWINEHGEPRYPWSGKIDDDSLKAWKGRQNIPEWAEKIVNYYILRSRRSVIVNKGDIEKFHKNGEWPRQKNGKHECRGLLAVAYNKEYDLTGGEYYAKFREWPTSDDEEWRVPAAAFSIGTNTFRMRHRFVVNIPARGLFPLRHLFIARKGYKILGCDGAGLELRMLAHFMADAVYQEIILHGDIHTHNQLKAGLPTRDMAKTFIYAFLYGSGVGGLARLAGISITEMEACIARFKAELPALATLIERCEQAGRKFGYLQAIDGRWGRIRKKGGKLIMHTALNVLLQMTGSLVMKYGECIAEDNMIKEGVALDEFGYPAFVANVHDEVQMEVPEDEVDSMEYELSYTLEGFPDEKKAIKAVWDVEEKRAHTDEQGRKWSAPCKLSAANGVIRISRSYHRAGHILMDAFESAGVMFKMRCPLAGEFKIGDSWADTH</sequence>
<protein>
    <recommendedName>
        <fullName evidence="1">DNA-directed DNA polymerase</fullName>
        <ecNumber evidence="1">2.7.7.7</ecNumber>
    </recommendedName>
</protein>
<dbReference type="Pfam" id="PF00476">
    <property type="entry name" value="DNA_pol_A"/>
    <property type="match status" value="1"/>
</dbReference>
<dbReference type="InterPro" id="IPR002298">
    <property type="entry name" value="DNA_polymerase_A"/>
</dbReference>
<evidence type="ECO:0000313" key="9">
    <source>
        <dbReference type="Proteomes" id="UP000386225"/>
    </source>
</evidence>
<keyword evidence="4" id="KW-0239">DNA-directed DNA polymerase</keyword>
<dbReference type="Gene3D" id="3.30.420.10">
    <property type="entry name" value="Ribonuclease H-like superfamily/Ribonuclease H"/>
    <property type="match status" value="1"/>
</dbReference>
<keyword evidence="5" id="KW-0235">DNA replication</keyword>
<reference evidence="8 9" key="1">
    <citation type="submission" date="2019-09" db="EMBL/GenBank/DDBJ databases">
        <title>Bacteriophage as agents antimicrobiens.</title>
        <authorList>
            <person name="Lightbourn L."/>
            <person name="Amarillas L."/>
            <person name="Estrada M."/>
            <person name="Leon R."/>
            <person name="Figueroa L."/>
            <person name="Patron O."/>
            <person name="Leon J."/>
        </authorList>
    </citation>
    <scope>NUCLEOTIDE SEQUENCE [LARGE SCALE GENOMIC DNA]</scope>
</reference>
<keyword evidence="5" id="KW-1194">Viral DNA replication</keyword>
<evidence type="ECO:0000256" key="2">
    <source>
        <dbReference type="ARBA" id="ARBA00022679"/>
    </source>
</evidence>
<evidence type="ECO:0000256" key="5">
    <source>
        <dbReference type="ARBA" id="ARBA00023109"/>
    </source>
</evidence>
<dbReference type="EMBL" id="MN478376">
    <property type="protein sequence ID" value="QGH45109.1"/>
    <property type="molecule type" value="Genomic_DNA"/>
</dbReference>
<evidence type="ECO:0000259" key="7">
    <source>
        <dbReference type="SMART" id="SM00482"/>
    </source>
</evidence>
<dbReference type="PANTHER" id="PTHR10133:SF62">
    <property type="entry name" value="DNA POLYMERASE THETA"/>
    <property type="match status" value="1"/>
</dbReference>
<name>A0A5Q2UCJ4_9CAUD</name>
<dbReference type="InterPro" id="IPR019760">
    <property type="entry name" value="DNA-dir_DNA_pol_A_CS"/>
</dbReference>
<keyword evidence="2" id="KW-0808">Transferase</keyword>
<dbReference type="GO" id="GO:0003887">
    <property type="term" value="F:DNA-directed DNA polymerase activity"/>
    <property type="evidence" value="ECO:0007669"/>
    <property type="project" value="UniProtKB-KW"/>
</dbReference>
<keyword evidence="3" id="KW-0548">Nucleotidyltransferase</keyword>
<keyword evidence="9" id="KW-1185">Reference proteome</keyword>
<dbReference type="SUPFAM" id="SSF56672">
    <property type="entry name" value="DNA/RNA polymerases"/>
    <property type="match status" value="1"/>
</dbReference>
<dbReference type="GO" id="GO:0006302">
    <property type="term" value="P:double-strand break repair"/>
    <property type="evidence" value="ECO:0007669"/>
    <property type="project" value="TreeGrafter"/>
</dbReference>
<dbReference type="SUPFAM" id="SSF53098">
    <property type="entry name" value="Ribonuclease H-like"/>
    <property type="match status" value="1"/>
</dbReference>
<accession>A0A5Q2UCJ4</accession>
<dbReference type="InterPro" id="IPR012337">
    <property type="entry name" value="RNaseH-like_sf"/>
</dbReference>
<dbReference type="GO" id="GO:0039693">
    <property type="term" value="P:viral DNA genome replication"/>
    <property type="evidence" value="ECO:0007669"/>
    <property type="project" value="UniProtKB-KW"/>
</dbReference>
<evidence type="ECO:0000256" key="6">
    <source>
        <dbReference type="ARBA" id="ARBA00049244"/>
    </source>
</evidence>
<dbReference type="SMART" id="SM00482">
    <property type="entry name" value="POLAc"/>
    <property type="match status" value="1"/>
</dbReference>
<evidence type="ECO:0000256" key="3">
    <source>
        <dbReference type="ARBA" id="ARBA00022695"/>
    </source>
</evidence>
<dbReference type="InterPro" id="IPR001098">
    <property type="entry name" value="DNA-dir_DNA_pol_A_palm_dom"/>
</dbReference>